<feature type="transmembrane region" description="Helical" evidence="1">
    <location>
        <begin position="31"/>
        <end position="52"/>
    </location>
</feature>
<protein>
    <submittedName>
        <fullName evidence="2">Uncharacterized protein</fullName>
    </submittedName>
</protein>
<reference evidence="2" key="2">
    <citation type="submission" date="2020-06" db="EMBL/GenBank/DDBJ databases">
        <title>Helianthus annuus Genome sequencing and assembly Release 2.</title>
        <authorList>
            <person name="Gouzy J."/>
            <person name="Langlade N."/>
            <person name="Munos S."/>
        </authorList>
    </citation>
    <scope>NUCLEOTIDE SEQUENCE</scope>
    <source>
        <tissue evidence="2">Leaves</tissue>
    </source>
</reference>
<evidence type="ECO:0000313" key="3">
    <source>
        <dbReference type="Proteomes" id="UP000215914"/>
    </source>
</evidence>
<proteinExistence type="predicted"/>
<comment type="caution">
    <text evidence="2">The sequence shown here is derived from an EMBL/GenBank/DDBJ whole genome shotgun (WGS) entry which is preliminary data.</text>
</comment>
<keyword evidence="1" id="KW-1133">Transmembrane helix</keyword>
<dbReference type="Gramene" id="mRNA:HanXRQr2_Chr04g0186661">
    <property type="protein sequence ID" value="CDS:HanXRQr2_Chr04g0186661.1"/>
    <property type="gene ID" value="HanXRQr2_Chr04g0186661"/>
</dbReference>
<sequence>MTYPQQQTLQKDQSPKPQLQLPVLVPYLARIWQALKNISISIIYITMIYIIYMDTVQH</sequence>
<keyword evidence="1" id="KW-0812">Transmembrane</keyword>
<evidence type="ECO:0000256" key="1">
    <source>
        <dbReference type="SAM" id="Phobius"/>
    </source>
</evidence>
<keyword evidence="3" id="KW-1185">Reference proteome</keyword>
<keyword evidence="1" id="KW-0472">Membrane</keyword>
<reference evidence="2" key="1">
    <citation type="journal article" date="2017" name="Nature">
        <title>The sunflower genome provides insights into oil metabolism, flowering and Asterid evolution.</title>
        <authorList>
            <person name="Badouin H."/>
            <person name="Gouzy J."/>
            <person name="Grassa C.J."/>
            <person name="Murat F."/>
            <person name="Staton S.E."/>
            <person name="Cottret L."/>
            <person name="Lelandais-Briere C."/>
            <person name="Owens G.L."/>
            <person name="Carrere S."/>
            <person name="Mayjonade B."/>
            <person name="Legrand L."/>
            <person name="Gill N."/>
            <person name="Kane N.C."/>
            <person name="Bowers J.E."/>
            <person name="Hubner S."/>
            <person name="Bellec A."/>
            <person name="Berard A."/>
            <person name="Berges H."/>
            <person name="Blanchet N."/>
            <person name="Boniface M.C."/>
            <person name="Brunel D."/>
            <person name="Catrice O."/>
            <person name="Chaidir N."/>
            <person name="Claudel C."/>
            <person name="Donnadieu C."/>
            <person name="Faraut T."/>
            <person name="Fievet G."/>
            <person name="Helmstetter N."/>
            <person name="King M."/>
            <person name="Knapp S.J."/>
            <person name="Lai Z."/>
            <person name="Le Paslier M.C."/>
            <person name="Lippi Y."/>
            <person name="Lorenzon L."/>
            <person name="Mandel J.R."/>
            <person name="Marage G."/>
            <person name="Marchand G."/>
            <person name="Marquand E."/>
            <person name="Bret-Mestries E."/>
            <person name="Morien E."/>
            <person name="Nambeesan S."/>
            <person name="Nguyen T."/>
            <person name="Pegot-Espagnet P."/>
            <person name="Pouilly N."/>
            <person name="Raftis F."/>
            <person name="Sallet E."/>
            <person name="Schiex T."/>
            <person name="Thomas J."/>
            <person name="Vandecasteele C."/>
            <person name="Vares D."/>
            <person name="Vear F."/>
            <person name="Vautrin S."/>
            <person name="Crespi M."/>
            <person name="Mangin B."/>
            <person name="Burke J.M."/>
            <person name="Salse J."/>
            <person name="Munos S."/>
            <person name="Vincourt P."/>
            <person name="Rieseberg L.H."/>
            <person name="Langlade N.B."/>
        </authorList>
    </citation>
    <scope>NUCLEOTIDE SEQUENCE</scope>
    <source>
        <tissue evidence="2">Leaves</tissue>
    </source>
</reference>
<evidence type="ECO:0000313" key="2">
    <source>
        <dbReference type="EMBL" id="KAF5811898.1"/>
    </source>
</evidence>
<dbReference type="EMBL" id="MNCJ02000319">
    <property type="protein sequence ID" value="KAF5811898.1"/>
    <property type="molecule type" value="Genomic_DNA"/>
</dbReference>
<name>A0A9K3NUL3_HELAN</name>
<organism evidence="2 3">
    <name type="scientific">Helianthus annuus</name>
    <name type="common">Common sunflower</name>
    <dbReference type="NCBI Taxonomy" id="4232"/>
    <lineage>
        <taxon>Eukaryota</taxon>
        <taxon>Viridiplantae</taxon>
        <taxon>Streptophyta</taxon>
        <taxon>Embryophyta</taxon>
        <taxon>Tracheophyta</taxon>
        <taxon>Spermatophyta</taxon>
        <taxon>Magnoliopsida</taxon>
        <taxon>eudicotyledons</taxon>
        <taxon>Gunneridae</taxon>
        <taxon>Pentapetalae</taxon>
        <taxon>asterids</taxon>
        <taxon>campanulids</taxon>
        <taxon>Asterales</taxon>
        <taxon>Asteraceae</taxon>
        <taxon>Asteroideae</taxon>
        <taxon>Heliantheae alliance</taxon>
        <taxon>Heliantheae</taxon>
        <taxon>Helianthus</taxon>
    </lineage>
</organism>
<accession>A0A9K3NUL3</accession>
<gene>
    <name evidence="2" type="ORF">HanXRQr2_Chr04g0186661</name>
</gene>
<dbReference type="AlphaFoldDB" id="A0A9K3NUL3"/>
<dbReference type="Proteomes" id="UP000215914">
    <property type="component" value="Unassembled WGS sequence"/>
</dbReference>